<dbReference type="eggNOG" id="COG2318">
    <property type="taxonomic scope" value="Bacteria"/>
</dbReference>
<accession>A0A143BPJ6</accession>
<proteinExistence type="predicted"/>
<dbReference type="EMBL" id="CP011454">
    <property type="protein sequence ID" value="AMW06928.1"/>
    <property type="molecule type" value="Genomic_DNA"/>
</dbReference>
<keyword evidence="3" id="KW-1185">Reference proteome</keyword>
<dbReference type="STRING" id="1379270.GEMMAAP_15810"/>
<dbReference type="Proteomes" id="UP000076404">
    <property type="component" value="Chromosome"/>
</dbReference>
<evidence type="ECO:0000259" key="1">
    <source>
        <dbReference type="Pfam" id="PF12867"/>
    </source>
</evidence>
<evidence type="ECO:0000313" key="3">
    <source>
        <dbReference type="Proteomes" id="UP000076404"/>
    </source>
</evidence>
<dbReference type="Gene3D" id="1.20.120.450">
    <property type="entry name" value="dinb family like domain"/>
    <property type="match status" value="1"/>
</dbReference>
<dbReference type="InterPro" id="IPR034660">
    <property type="entry name" value="DinB/YfiT-like"/>
</dbReference>
<feature type="domain" description="DinB-like" evidence="1">
    <location>
        <begin position="12"/>
        <end position="143"/>
    </location>
</feature>
<gene>
    <name evidence="2" type="ORF">GEMMAAP_15810</name>
</gene>
<dbReference type="AlphaFoldDB" id="A0A143BPJ6"/>
<dbReference type="eggNOG" id="COG2068">
    <property type="taxonomic scope" value="Bacteria"/>
</dbReference>
<reference evidence="2 3" key="1">
    <citation type="journal article" date="2014" name="Proc. Natl. Acad. Sci. U.S.A.">
        <title>Functional type 2 photosynthetic reaction centers found in the rare bacterial phylum Gemmatimonadetes.</title>
        <authorList>
            <person name="Zeng Y."/>
            <person name="Feng F."/>
            <person name="Medova H."/>
            <person name="Dean J."/>
            <person name="Koblizek M."/>
        </authorList>
    </citation>
    <scope>NUCLEOTIDE SEQUENCE [LARGE SCALE GENOMIC DNA]</scope>
    <source>
        <strain evidence="2 3">AP64</strain>
    </source>
</reference>
<evidence type="ECO:0000313" key="2">
    <source>
        <dbReference type="EMBL" id="AMW06928.1"/>
    </source>
</evidence>
<sequence>MSKLSQTVLMDLDQEFAGTRRMFERLPVDKLDFTPHAKSWPLGKLAIHLLDPGLWGTVTCTTTELAFDGPMPAKVDPKTIDDFLAIHDERVAQFKSVLATMSDADLQVTWQATMGGHPVMSMPRIAVLRSVVLNHMIHHRAQMTMYYRLLEVPVPGLFGPSADEQ</sequence>
<dbReference type="KEGG" id="gph:GEMMAAP_15810"/>
<dbReference type="Pfam" id="PF12867">
    <property type="entry name" value="DinB_2"/>
    <property type="match status" value="1"/>
</dbReference>
<reference evidence="2 3" key="2">
    <citation type="journal article" date="2016" name="Environ. Microbiol. Rep.">
        <title>Metagenomic evidence for the presence of phototrophic Gemmatimonadetes bacteria in diverse environments.</title>
        <authorList>
            <person name="Zeng Y."/>
            <person name="Baumbach J."/>
            <person name="Barbosa E.G."/>
            <person name="Azevedo V."/>
            <person name="Zhang C."/>
            <person name="Koblizek M."/>
        </authorList>
    </citation>
    <scope>NUCLEOTIDE SEQUENCE [LARGE SCALE GENOMIC DNA]</scope>
    <source>
        <strain evidence="2 3">AP64</strain>
    </source>
</reference>
<name>A0A143BPJ6_9BACT</name>
<dbReference type="InterPro" id="IPR024775">
    <property type="entry name" value="DinB-like"/>
</dbReference>
<organism evidence="2 3">
    <name type="scientific">Gemmatimonas phototrophica</name>
    <dbReference type="NCBI Taxonomy" id="1379270"/>
    <lineage>
        <taxon>Bacteria</taxon>
        <taxon>Pseudomonadati</taxon>
        <taxon>Gemmatimonadota</taxon>
        <taxon>Gemmatimonadia</taxon>
        <taxon>Gemmatimonadales</taxon>
        <taxon>Gemmatimonadaceae</taxon>
        <taxon>Gemmatimonas</taxon>
    </lineage>
</organism>
<protein>
    <recommendedName>
        <fullName evidence="1">DinB-like domain-containing protein</fullName>
    </recommendedName>
</protein>
<dbReference type="SUPFAM" id="SSF109854">
    <property type="entry name" value="DinB/YfiT-like putative metalloenzymes"/>
    <property type="match status" value="1"/>
</dbReference>